<feature type="region of interest" description="Disordered" evidence="1">
    <location>
        <begin position="1"/>
        <end position="42"/>
    </location>
</feature>
<proteinExistence type="predicted"/>
<reference evidence="2 3" key="1">
    <citation type="submission" date="2021-03" db="EMBL/GenBank/DDBJ databases">
        <title>Genomic Encyclopedia of Type Strains, Phase IV (KMG-IV): sequencing the most valuable type-strain genomes for metagenomic binning, comparative biology and taxonomic classification.</title>
        <authorList>
            <person name="Goeker M."/>
        </authorList>
    </citation>
    <scope>NUCLEOTIDE SEQUENCE [LARGE SCALE GENOMIC DNA]</scope>
    <source>
        <strain evidence="2 3">DSM 40526</strain>
    </source>
</reference>
<evidence type="ECO:0000256" key="1">
    <source>
        <dbReference type="SAM" id="MobiDB-lite"/>
    </source>
</evidence>
<keyword evidence="3" id="KW-1185">Reference proteome</keyword>
<evidence type="ECO:0000313" key="3">
    <source>
        <dbReference type="Proteomes" id="UP001519310"/>
    </source>
</evidence>
<sequence length="42" mass="4360">MDGDASRGGEERGKEQGKVPATHAATVPHKTRSAPLTAPLHP</sequence>
<accession>A0ABS4L6U1</accession>
<organism evidence="2 3">
    <name type="scientific">Streptomyces avidinii</name>
    <dbReference type="NCBI Taxonomy" id="1895"/>
    <lineage>
        <taxon>Bacteria</taxon>
        <taxon>Bacillati</taxon>
        <taxon>Actinomycetota</taxon>
        <taxon>Actinomycetes</taxon>
        <taxon>Kitasatosporales</taxon>
        <taxon>Streptomycetaceae</taxon>
        <taxon>Streptomyces</taxon>
    </lineage>
</organism>
<evidence type="ECO:0000313" key="2">
    <source>
        <dbReference type="EMBL" id="MBP2037823.1"/>
    </source>
</evidence>
<comment type="caution">
    <text evidence="2">The sequence shown here is derived from an EMBL/GenBank/DDBJ whole genome shotgun (WGS) entry which is preliminary data.</text>
</comment>
<name>A0ABS4L6U1_STRAV</name>
<feature type="compositionally biased region" description="Basic and acidic residues" evidence="1">
    <location>
        <begin position="1"/>
        <end position="17"/>
    </location>
</feature>
<gene>
    <name evidence="2" type="ORF">J2Z77_003630</name>
</gene>
<protein>
    <submittedName>
        <fullName evidence="2">Uncharacterized protein</fullName>
    </submittedName>
</protein>
<dbReference type="Proteomes" id="UP001519310">
    <property type="component" value="Unassembled WGS sequence"/>
</dbReference>
<dbReference type="RefSeq" id="WP_268251414.1">
    <property type="nucleotide sequence ID" value="NZ_BMVL01000006.1"/>
</dbReference>
<dbReference type="EMBL" id="JAGGLQ010000006">
    <property type="protein sequence ID" value="MBP2037823.1"/>
    <property type="molecule type" value="Genomic_DNA"/>
</dbReference>